<dbReference type="EMBL" id="BGZK01000658">
    <property type="protein sequence ID" value="GBP54984.1"/>
    <property type="molecule type" value="Genomic_DNA"/>
</dbReference>
<dbReference type="AlphaFoldDB" id="A0A4C1WY42"/>
<organism evidence="1 2">
    <name type="scientific">Eumeta variegata</name>
    <name type="common">Bagworm moth</name>
    <name type="synonym">Eumeta japonica</name>
    <dbReference type="NCBI Taxonomy" id="151549"/>
    <lineage>
        <taxon>Eukaryota</taxon>
        <taxon>Metazoa</taxon>
        <taxon>Ecdysozoa</taxon>
        <taxon>Arthropoda</taxon>
        <taxon>Hexapoda</taxon>
        <taxon>Insecta</taxon>
        <taxon>Pterygota</taxon>
        <taxon>Neoptera</taxon>
        <taxon>Endopterygota</taxon>
        <taxon>Lepidoptera</taxon>
        <taxon>Glossata</taxon>
        <taxon>Ditrysia</taxon>
        <taxon>Tineoidea</taxon>
        <taxon>Psychidae</taxon>
        <taxon>Oiketicinae</taxon>
        <taxon>Eumeta</taxon>
    </lineage>
</organism>
<evidence type="ECO:0000313" key="1">
    <source>
        <dbReference type="EMBL" id="GBP54984.1"/>
    </source>
</evidence>
<protein>
    <submittedName>
        <fullName evidence="1">Uncharacterized protein</fullName>
    </submittedName>
</protein>
<keyword evidence="2" id="KW-1185">Reference proteome</keyword>
<accession>A0A4C1WY42</accession>
<evidence type="ECO:0000313" key="2">
    <source>
        <dbReference type="Proteomes" id="UP000299102"/>
    </source>
</evidence>
<name>A0A4C1WY42_EUMVA</name>
<reference evidence="1 2" key="1">
    <citation type="journal article" date="2019" name="Commun. Biol.">
        <title>The bagworm genome reveals a unique fibroin gene that provides high tensile strength.</title>
        <authorList>
            <person name="Kono N."/>
            <person name="Nakamura H."/>
            <person name="Ohtoshi R."/>
            <person name="Tomita M."/>
            <person name="Numata K."/>
            <person name="Arakawa K."/>
        </authorList>
    </citation>
    <scope>NUCLEOTIDE SEQUENCE [LARGE SCALE GENOMIC DNA]</scope>
</reference>
<sequence>MAERGDYELRGLSLVGRDANTINCYGKLRKGAQKVKHSDGRRRASRDLRCDPLNKKLKPEHRAPASAARLTSFLPDIEGAQNSSDAASGVLMEVDVVELEFFTSKYDHINNQVNLRH</sequence>
<proteinExistence type="predicted"/>
<dbReference type="Proteomes" id="UP000299102">
    <property type="component" value="Unassembled WGS sequence"/>
</dbReference>
<gene>
    <name evidence="1" type="ORF">EVAR_50429_1</name>
</gene>
<comment type="caution">
    <text evidence="1">The sequence shown here is derived from an EMBL/GenBank/DDBJ whole genome shotgun (WGS) entry which is preliminary data.</text>
</comment>